<keyword evidence="5 9" id="KW-0697">Rotamase</keyword>
<dbReference type="InterPro" id="IPR036611">
    <property type="entry name" value="Trigger_fac_ribosome-bd_sf"/>
</dbReference>
<protein>
    <recommendedName>
        <fullName evidence="4 9">Trigger factor</fullName>
        <shortName evidence="9">TF</shortName>
        <ecNumber evidence="3 9">5.2.1.8</ecNumber>
    </recommendedName>
    <alternativeName>
        <fullName evidence="8 9">PPIase</fullName>
    </alternativeName>
</protein>
<evidence type="ECO:0000256" key="3">
    <source>
        <dbReference type="ARBA" id="ARBA00013194"/>
    </source>
</evidence>
<dbReference type="SUPFAM" id="SSF54534">
    <property type="entry name" value="FKBP-like"/>
    <property type="match status" value="1"/>
</dbReference>
<comment type="similarity">
    <text evidence="2 9">Belongs to the FKBP-type PPIase family. Tig subfamily.</text>
</comment>
<comment type="catalytic activity">
    <reaction evidence="1 9">
        <text>[protein]-peptidylproline (omega=180) = [protein]-peptidylproline (omega=0)</text>
        <dbReference type="Rhea" id="RHEA:16237"/>
        <dbReference type="Rhea" id="RHEA-COMP:10747"/>
        <dbReference type="Rhea" id="RHEA-COMP:10748"/>
        <dbReference type="ChEBI" id="CHEBI:83833"/>
        <dbReference type="ChEBI" id="CHEBI:83834"/>
        <dbReference type="EC" id="5.2.1.8"/>
    </reaction>
</comment>
<dbReference type="Proteomes" id="UP000179214">
    <property type="component" value="Unassembled WGS sequence"/>
</dbReference>
<dbReference type="Pfam" id="PF00254">
    <property type="entry name" value="FKBP_C"/>
    <property type="match status" value="1"/>
</dbReference>
<dbReference type="InterPro" id="IPR037041">
    <property type="entry name" value="Trigger_fac_C_sf"/>
</dbReference>
<dbReference type="InterPro" id="IPR046357">
    <property type="entry name" value="PPIase_dom_sf"/>
</dbReference>
<dbReference type="PIRSF" id="PIRSF003095">
    <property type="entry name" value="Trigger_factor"/>
    <property type="match status" value="1"/>
</dbReference>
<dbReference type="Pfam" id="PF05698">
    <property type="entry name" value="Trigger_C"/>
    <property type="match status" value="1"/>
</dbReference>
<comment type="domain">
    <text evidence="9">Consists of 3 domains; the N-terminus binds the ribosome, the middle domain has PPIase activity, while the C-terminus has intrinsic chaperone activity on its own.</text>
</comment>
<keyword evidence="7 9" id="KW-0413">Isomerase</keyword>
<dbReference type="Pfam" id="PF05697">
    <property type="entry name" value="Trigger_N"/>
    <property type="match status" value="1"/>
</dbReference>
<evidence type="ECO:0000259" key="10">
    <source>
        <dbReference type="Pfam" id="PF00254"/>
    </source>
</evidence>
<dbReference type="SUPFAM" id="SSF102735">
    <property type="entry name" value="Trigger factor ribosome-binding domain"/>
    <property type="match status" value="1"/>
</dbReference>
<dbReference type="GO" id="GO:0006457">
    <property type="term" value="P:protein folding"/>
    <property type="evidence" value="ECO:0007669"/>
    <property type="project" value="UniProtKB-UniRule"/>
</dbReference>
<evidence type="ECO:0000256" key="9">
    <source>
        <dbReference type="HAMAP-Rule" id="MF_00303"/>
    </source>
</evidence>
<feature type="domain" description="Trigger factor C-terminal" evidence="12">
    <location>
        <begin position="261"/>
        <end position="417"/>
    </location>
</feature>
<evidence type="ECO:0000259" key="11">
    <source>
        <dbReference type="Pfam" id="PF05697"/>
    </source>
</evidence>
<evidence type="ECO:0000259" key="12">
    <source>
        <dbReference type="Pfam" id="PF05698"/>
    </source>
</evidence>
<dbReference type="Gene3D" id="3.10.50.40">
    <property type="match status" value="1"/>
</dbReference>
<accession>A0A1G2I8T9</accession>
<dbReference type="Gene3D" id="3.30.70.1050">
    <property type="entry name" value="Trigger factor ribosome-binding domain"/>
    <property type="match status" value="1"/>
</dbReference>
<dbReference type="InterPro" id="IPR008881">
    <property type="entry name" value="Trigger_fac_ribosome-bd_bac"/>
</dbReference>
<sequence length="422" mass="48993">MKHNIKKLEKSQIEVEFELTPEEFQTHINAALLHLKDHVKMDGFRQGNVPLKMVEEKVGNENLLMEAGDLAVKKSYTAFIKEQNLEPIGEPEVQITKIAKGSLMMFKVKISVLPEVKLPDYKDILSKVKNNEVLVEEKEIEDTLQYLQKSRAKFSQKDKGAEAHDFVEIEYVNKDINGGKEVRDRFVLSEGGFLKDFEDNILGMKAGEEKEFKAKFPENTPRQDLAGKEADFKVKMISVQKMELAEINDDFAKSLGVFENLSALKANLKEGITMEKMEAEKQRKRTEILEKISEKIDFDLPEKMVEYEKNHLFEDLKNQVSNQFKITFEEYLTSIKKTEEEIKNSFRLEAEKRIKNFLVLRQIGMAENIKVSDEELEQEVNNVIKKYTKEQLVKIDINELKEYTKGAIFNEKVFEKLETFSK</sequence>
<dbReference type="EMBL" id="MHOV01000008">
    <property type="protein sequence ID" value="OGZ70458.1"/>
    <property type="molecule type" value="Genomic_DNA"/>
</dbReference>
<feature type="domain" description="Trigger factor ribosome-binding bacterial" evidence="11">
    <location>
        <begin position="1"/>
        <end position="145"/>
    </location>
</feature>
<evidence type="ECO:0000256" key="2">
    <source>
        <dbReference type="ARBA" id="ARBA00005464"/>
    </source>
</evidence>
<keyword evidence="9" id="KW-0132">Cell division</keyword>
<comment type="subcellular location">
    <subcellularLocation>
        <location evidence="9">Cytoplasm</location>
    </subcellularLocation>
    <text evidence="9">About half TF is bound to the ribosome near the polypeptide exit tunnel while the other half is free in the cytoplasm.</text>
</comment>
<dbReference type="EC" id="5.2.1.8" evidence="3 9"/>
<dbReference type="GO" id="GO:0003755">
    <property type="term" value="F:peptidyl-prolyl cis-trans isomerase activity"/>
    <property type="evidence" value="ECO:0007669"/>
    <property type="project" value="UniProtKB-UniRule"/>
</dbReference>
<evidence type="ECO:0000256" key="7">
    <source>
        <dbReference type="ARBA" id="ARBA00023235"/>
    </source>
</evidence>
<gene>
    <name evidence="9" type="primary">tig</name>
    <name evidence="13" type="ORF">A3F47_01280</name>
</gene>
<dbReference type="GO" id="GO:0051301">
    <property type="term" value="P:cell division"/>
    <property type="evidence" value="ECO:0007669"/>
    <property type="project" value="UniProtKB-KW"/>
</dbReference>
<dbReference type="GO" id="GO:0005737">
    <property type="term" value="C:cytoplasm"/>
    <property type="evidence" value="ECO:0007669"/>
    <property type="project" value="UniProtKB-SubCell"/>
</dbReference>
<keyword evidence="9" id="KW-0963">Cytoplasm</keyword>
<evidence type="ECO:0000313" key="13">
    <source>
        <dbReference type="EMBL" id="OGZ70458.1"/>
    </source>
</evidence>
<dbReference type="InterPro" id="IPR001179">
    <property type="entry name" value="PPIase_FKBP_dom"/>
</dbReference>
<evidence type="ECO:0000313" key="14">
    <source>
        <dbReference type="Proteomes" id="UP000179214"/>
    </source>
</evidence>
<reference evidence="13 14" key="1">
    <citation type="journal article" date="2016" name="Nat. Commun.">
        <title>Thousands of microbial genomes shed light on interconnected biogeochemical processes in an aquifer system.</title>
        <authorList>
            <person name="Anantharaman K."/>
            <person name="Brown C.T."/>
            <person name="Hug L.A."/>
            <person name="Sharon I."/>
            <person name="Castelle C.J."/>
            <person name="Probst A.J."/>
            <person name="Thomas B.C."/>
            <person name="Singh A."/>
            <person name="Wilkins M.J."/>
            <person name="Karaoz U."/>
            <person name="Brodie E.L."/>
            <person name="Williams K.H."/>
            <person name="Hubbard S.S."/>
            <person name="Banfield J.F."/>
        </authorList>
    </citation>
    <scope>NUCLEOTIDE SEQUENCE [LARGE SCALE GENOMIC DNA]</scope>
</reference>
<proteinExistence type="inferred from homology"/>
<name>A0A1G2I8T9_9BACT</name>
<dbReference type="Gene3D" id="1.10.3120.10">
    <property type="entry name" value="Trigger factor, C-terminal domain"/>
    <property type="match status" value="1"/>
</dbReference>
<feature type="domain" description="PPIase FKBP-type" evidence="10">
    <location>
        <begin position="161"/>
        <end position="236"/>
    </location>
</feature>
<dbReference type="NCBIfam" id="TIGR00115">
    <property type="entry name" value="tig"/>
    <property type="match status" value="1"/>
</dbReference>
<dbReference type="InterPro" id="IPR008880">
    <property type="entry name" value="Trigger_fac_C"/>
</dbReference>
<dbReference type="GO" id="GO:0015031">
    <property type="term" value="P:protein transport"/>
    <property type="evidence" value="ECO:0007669"/>
    <property type="project" value="UniProtKB-UniRule"/>
</dbReference>
<evidence type="ECO:0000256" key="4">
    <source>
        <dbReference type="ARBA" id="ARBA00016902"/>
    </source>
</evidence>
<evidence type="ECO:0000256" key="5">
    <source>
        <dbReference type="ARBA" id="ARBA00023110"/>
    </source>
</evidence>
<comment type="function">
    <text evidence="9">Involved in protein export. Acts as a chaperone by maintaining the newly synthesized protein in an open conformation. Functions as a peptidyl-prolyl cis-trans isomerase.</text>
</comment>
<evidence type="ECO:0000256" key="8">
    <source>
        <dbReference type="ARBA" id="ARBA00029986"/>
    </source>
</evidence>
<keyword evidence="9" id="KW-0131">Cell cycle</keyword>
<organism evidence="13 14">
    <name type="scientific">Candidatus Staskawiczbacteria bacterium RIFCSPHIGHO2_12_FULL_38_11</name>
    <dbReference type="NCBI Taxonomy" id="1802209"/>
    <lineage>
        <taxon>Bacteria</taxon>
        <taxon>Candidatus Staskawicziibacteriota</taxon>
    </lineage>
</organism>
<keyword evidence="6 9" id="KW-0143">Chaperone</keyword>
<comment type="caution">
    <text evidence="13">The sequence shown here is derived from an EMBL/GenBank/DDBJ whole genome shotgun (WGS) entry which is preliminary data.</text>
</comment>
<dbReference type="HAMAP" id="MF_00303">
    <property type="entry name" value="Trigger_factor_Tig"/>
    <property type="match status" value="1"/>
</dbReference>
<dbReference type="SUPFAM" id="SSF109998">
    <property type="entry name" value="Triger factor/SurA peptide-binding domain-like"/>
    <property type="match status" value="1"/>
</dbReference>
<dbReference type="InterPro" id="IPR027304">
    <property type="entry name" value="Trigger_fact/SurA_dom_sf"/>
</dbReference>
<evidence type="ECO:0000256" key="6">
    <source>
        <dbReference type="ARBA" id="ARBA00023186"/>
    </source>
</evidence>
<dbReference type="InterPro" id="IPR005215">
    <property type="entry name" value="Trig_fac"/>
</dbReference>
<evidence type="ECO:0000256" key="1">
    <source>
        <dbReference type="ARBA" id="ARBA00000971"/>
    </source>
</evidence>
<dbReference type="AlphaFoldDB" id="A0A1G2I8T9"/>